<evidence type="ECO:0000313" key="10">
    <source>
        <dbReference type="EMBL" id="RDR29017.1"/>
    </source>
</evidence>
<sequence>MDEFKPEDELKPDPSDRRTGRSRQSSERSERTERGEPQINFDDIELDDTDDRRPTRAQKERNEEPEIEEEIDDSEDEAVDEERVERRPRKRKKAASKPASRQYMMMGVGILVLLLLIIGIGSALKAPSTSSSDQTASGEKSIDLSGNAVDQANGVQPAPGTTSAQNTQQDVSLPPISSTPTQGQSPAAMDGQQRVEVQGDLNNALTQPQNQQQLNNVAVNSTLPTEPATVAPVRNGNASRDTAKTQTAERPTTTRPARQQTVIEPKKPQATVKTEPKPVAQQPKHTEPAAPVVSTRAPAATSTPVATPAPKATASTEPAQTASPAQTTATPAAGAKTTGNVGSLKSAPSSHYTLQLSSSSNYDNLNGWAKKENLKNYVVYETTRNGQPWYVLVSGVYASKEEAKKAVSTLPADVQAKNPWAKPLRQVQADLK</sequence>
<dbReference type="Pfam" id="PF05036">
    <property type="entry name" value="SPOR"/>
    <property type="match status" value="1"/>
</dbReference>
<dbReference type="Proteomes" id="UP000512115">
    <property type="component" value="Chromosome"/>
</dbReference>
<dbReference type="EMBL" id="QONO01000015">
    <property type="protein sequence ID" value="RDR29017.1"/>
    <property type="molecule type" value="Genomic_DNA"/>
</dbReference>
<feature type="compositionally biased region" description="Basic residues" evidence="2">
    <location>
        <begin position="86"/>
        <end position="95"/>
    </location>
</feature>
<dbReference type="AlphaFoldDB" id="A0A370VCA8"/>
<dbReference type="PANTHER" id="PTHR48233:SF5">
    <property type="entry name" value="BRINKER"/>
    <property type="match status" value="1"/>
</dbReference>
<keyword evidence="1" id="KW-1133">Transmembrane helix</keyword>
<reference evidence="6 18" key="4">
    <citation type="submission" date="2021-05" db="EMBL/GenBank/DDBJ databases">
        <title>Genome sequence of E. marmotae isolates.</title>
        <authorList>
            <person name="Binsker U."/>
            <person name="Hammerl J.A."/>
        </authorList>
    </citation>
    <scope>NUCLEOTIDE SEQUENCE [LARGE SCALE GENOMIC DNA]</scope>
    <source>
        <strain evidence="6 18">21-MO00586</strain>
    </source>
</reference>
<evidence type="ECO:0000313" key="11">
    <source>
        <dbReference type="EMBL" id="VED82016.1"/>
    </source>
</evidence>
<evidence type="ECO:0000313" key="5">
    <source>
        <dbReference type="EMBL" id="MCR6675589.1"/>
    </source>
</evidence>
<dbReference type="Proteomes" id="UP001235723">
    <property type="component" value="Unassembled WGS sequence"/>
</dbReference>
<dbReference type="EMBL" id="CP056165">
    <property type="protein sequence ID" value="QLX32046.1"/>
    <property type="molecule type" value="Genomic_DNA"/>
</dbReference>
<feature type="compositionally biased region" description="Polar residues" evidence="2">
    <location>
        <begin position="149"/>
        <end position="185"/>
    </location>
</feature>
<feature type="region of interest" description="Disordered" evidence="2">
    <location>
        <begin position="225"/>
        <end position="348"/>
    </location>
</feature>
<keyword evidence="1 10" id="KW-0132">Cell division</keyword>
<dbReference type="InterPro" id="IPR053361">
    <property type="entry name" value="Vulval_dev_neg_regulator"/>
</dbReference>
<dbReference type="Proteomes" id="UP000277464">
    <property type="component" value="Chromosome"/>
</dbReference>
<evidence type="ECO:0000313" key="7">
    <source>
        <dbReference type="EMBL" id="QLP28753.1"/>
    </source>
</evidence>
<dbReference type="Proteomes" id="UP000254454">
    <property type="component" value="Unassembled WGS sequence"/>
</dbReference>
<evidence type="ECO:0000313" key="16">
    <source>
        <dbReference type="Proteomes" id="UP000512146"/>
    </source>
</evidence>
<feature type="compositionally biased region" description="Basic and acidic residues" evidence="2">
    <location>
        <begin position="7"/>
        <end position="36"/>
    </location>
</feature>
<feature type="compositionally biased region" description="Polar residues" evidence="2">
    <location>
        <begin position="339"/>
        <end position="348"/>
    </location>
</feature>
<reference evidence="5" key="5">
    <citation type="submission" date="2022-07" db="EMBL/GenBank/DDBJ databases">
        <title>Diversity of ethanolamine utilization by human commensal Escherichia coli.</title>
        <authorList>
            <person name="Jubelin G."/>
        </authorList>
    </citation>
    <scope>NUCLEOTIDE SEQUENCE</scope>
    <source>
        <strain evidence="5">S1</strain>
    </source>
</reference>
<feature type="compositionally biased region" description="Acidic residues" evidence="2">
    <location>
        <begin position="65"/>
        <end position="82"/>
    </location>
</feature>
<feature type="domain" description="SPOR" evidence="3">
    <location>
        <begin position="346"/>
        <end position="423"/>
    </location>
</feature>
<feature type="compositionally biased region" description="Low complexity" evidence="2">
    <location>
        <begin position="292"/>
        <end position="338"/>
    </location>
</feature>
<evidence type="ECO:0000313" key="8">
    <source>
        <dbReference type="EMBL" id="QLV02617.1"/>
    </source>
</evidence>
<dbReference type="EMBL" id="JAHCRT010000005">
    <property type="protein sequence ID" value="MDQ9293845.1"/>
    <property type="molecule type" value="Genomic_DNA"/>
</dbReference>
<dbReference type="PROSITE" id="PS51724">
    <property type="entry name" value="SPOR"/>
    <property type="match status" value="1"/>
</dbReference>
<dbReference type="InterPro" id="IPR007730">
    <property type="entry name" value="SPOR-like_dom"/>
</dbReference>
<dbReference type="Proteomes" id="UP000510862">
    <property type="component" value="Chromosome"/>
</dbReference>
<dbReference type="GO" id="GO:0005886">
    <property type="term" value="C:plasma membrane"/>
    <property type="evidence" value="ECO:0007669"/>
    <property type="project" value="UniProtKB-SubCell"/>
</dbReference>
<feature type="region of interest" description="Disordered" evidence="2">
    <location>
        <begin position="1"/>
        <end position="99"/>
    </location>
</feature>
<evidence type="ECO:0000259" key="3">
    <source>
        <dbReference type="PROSITE" id="PS51724"/>
    </source>
</evidence>
<dbReference type="GO" id="GO:0032506">
    <property type="term" value="P:cytokinetic process"/>
    <property type="evidence" value="ECO:0007669"/>
    <property type="project" value="InterPro"/>
</dbReference>
<evidence type="ECO:0000313" key="4">
    <source>
        <dbReference type="EMBL" id="MBA7897483.1"/>
    </source>
</evidence>
<feature type="region of interest" description="Disordered" evidence="2">
    <location>
        <begin position="149"/>
        <end position="192"/>
    </location>
</feature>
<feature type="transmembrane region" description="Helical" evidence="1">
    <location>
        <begin position="103"/>
        <end position="124"/>
    </location>
</feature>
<dbReference type="InterPro" id="IPR032899">
    <property type="entry name" value="DamX"/>
</dbReference>
<dbReference type="Proteomes" id="UP000512146">
    <property type="component" value="Chromosome"/>
</dbReference>
<comment type="subcellular location">
    <subcellularLocation>
        <location evidence="1">Cell inner membrane</location>
        <topology evidence="1">Single-pass membrane protein</topology>
    </subcellularLocation>
    <text evidence="1">Localizes at the septal ring.</text>
</comment>
<feature type="compositionally biased region" description="Low complexity" evidence="2">
    <location>
        <begin position="244"/>
        <end position="261"/>
    </location>
</feature>
<reference evidence="11 13" key="2">
    <citation type="submission" date="2018-12" db="EMBL/GenBank/DDBJ databases">
        <authorList>
            <consortium name="Pathogen Informatics"/>
        </authorList>
    </citation>
    <scope>NUCLEOTIDE SEQUENCE [LARGE SCALE GENOMIC DNA]</scope>
    <source>
        <strain evidence="11 13">NCTC8196</strain>
    </source>
</reference>
<evidence type="ECO:0000313" key="6">
    <source>
        <dbReference type="EMBL" id="MDQ9293845.1"/>
    </source>
</evidence>
<organism evidence="10 12">
    <name type="scientific">Escherichia marmotae</name>
    <dbReference type="NCBI Taxonomy" id="1499973"/>
    <lineage>
        <taxon>Bacteria</taxon>
        <taxon>Pseudomonadati</taxon>
        <taxon>Pseudomonadota</taxon>
        <taxon>Gammaproteobacteria</taxon>
        <taxon>Enterobacterales</taxon>
        <taxon>Enterobacteriaceae</taxon>
        <taxon>Escherichia</taxon>
    </lineage>
</organism>
<dbReference type="NCBIfam" id="NF008153">
    <property type="entry name" value="PRK10905.1"/>
    <property type="match status" value="1"/>
</dbReference>
<dbReference type="GO" id="GO:0030428">
    <property type="term" value="C:cell septum"/>
    <property type="evidence" value="ECO:0007669"/>
    <property type="project" value="InterPro"/>
</dbReference>
<dbReference type="GeneID" id="86948233"/>
<evidence type="ECO:0000313" key="17">
    <source>
        <dbReference type="Proteomes" id="UP000518474"/>
    </source>
</evidence>
<dbReference type="EMBL" id="CP056159">
    <property type="protein sequence ID" value="QLV02617.1"/>
    <property type="molecule type" value="Genomic_DNA"/>
</dbReference>
<evidence type="ECO:0000313" key="14">
    <source>
        <dbReference type="Proteomes" id="UP000510862"/>
    </source>
</evidence>
<reference evidence="10 12" key="1">
    <citation type="submission" date="2018-06" db="EMBL/GenBank/DDBJ databases">
        <title>Recombination Drives Gene Content and Phenotype Evolution in Wild Type E. coli Strains.</title>
        <authorList>
            <person name="Field C.M."/>
            <person name="Silander O.K."/>
            <person name="Van Nimwegen E."/>
        </authorList>
    </citation>
    <scope>NUCLEOTIDE SEQUENCE [LARGE SCALE GENOMIC DNA]</scope>
    <source>
        <strain evidence="10 12">SC344</strain>
    </source>
</reference>
<dbReference type="SUPFAM" id="SSF110997">
    <property type="entry name" value="Sporulation related repeat"/>
    <property type="match status" value="1"/>
</dbReference>
<evidence type="ECO:0000256" key="1">
    <source>
        <dbReference type="HAMAP-Rule" id="MF_02021"/>
    </source>
</evidence>
<keyword evidence="1" id="KW-0472">Membrane</keyword>
<dbReference type="GO" id="GO:0042834">
    <property type="term" value="F:peptidoglycan binding"/>
    <property type="evidence" value="ECO:0007669"/>
    <property type="project" value="InterPro"/>
</dbReference>
<dbReference type="RefSeq" id="WP_016249277.1">
    <property type="nucleotide sequence ID" value="NZ_ADKG01000013.1"/>
</dbReference>
<dbReference type="Proteomes" id="UP000518474">
    <property type="component" value="Unassembled WGS sequence"/>
</dbReference>
<keyword evidence="1" id="KW-1003">Cell membrane</keyword>
<dbReference type="Proteomes" id="UP001206878">
    <property type="component" value="Unassembled WGS sequence"/>
</dbReference>
<dbReference type="EMBL" id="LR134270">
    <property type="protein sequence ID" value="VED82016.1"/>
    <property type="molecule type" value="Genomic_DNA"/>
</dbReference>
<proteinExistence type="inferred from homology"/>
<evidence type="ECO:0000313" key="9">
    <source>
        <dbReference type="EMBL" id="QLX32046.1"/>
    </source>
</evidence>
<name>A0A370VCA8_9ESCH</name>
<keyword evidence="18" id="KW-1185">Reference proteome</keyword>
<reference evidence="14 15" key="3">
    <citation type="submission" date="2020-06" db="EMBL/GenBank/DDBJ databases">
        <title>REHAB project genomes.</title>
        <authorList>
            <person name="Shaw L.P."/>
        </authorList>
    </citation>
    <scope>NUCLEOTIDE SEQUENCE [LARGE SCALE GENOMIC DNA]</scope>
    <source>
        <strain evidence="7 14">RHB42-C09</strain>
        <strain evidence="4 17">RHBSTW-00604</strain>
        <strain evidence="9 16">RHBSTW-00777</strain>
        <strain evidence="8 15">RHBSTW-00814</strain>
    </source>
</reference>
<keyword evidence="1" id="KW-0812">Transmembrane</keyword>
<dbReference type="InterPro" id="IPR036680">
    <property type="entry name" value="SPOR-like_sf"/>
</dbReference>
<gene>
    <name evidence="1 4" type="primary">damX</name>
    <name evidence="10" type="ORF">C4A13_01573</name>
    <name evidence="7" type="ORF">HV018_19730</name>
    <name evidence="4" type="ORF">HV245_04635</name>
    <name evidence="9" type="ORF">HV276_20995</name>
    <name evidence="8" type="ORF">HV284_16905</name>
    <name evidence="6" type="ORF">KJE03_10165</name>
    <name evidence="11" type="ORF">NCTC8196_04274</name>
    <name evidence="5" type="ORF">NVV43_08200</name>
</gene>
<evidence type="ECO:0000313" key="13">
    <source>
        <dbReference type="Proteomes" id="UP000277464"/>
    </source>
</evidence>
<dbReference type="Gene3D" id="3.30.70.1070">
    <property type="entry name" value="Sporulation related repeat"/>
    <property type="match status" value="1"/>
</dbReference>
<protein>
    <recommendedName>
        <fullName evidence="1">Cell division protein DamX</fullName>
    </recommendedName>
</protein>
<dbReference type="EMBL" id="JANPXH010000005">
    <property type="protein sequence ID" value="MCR6675589.1"/>
    <property type="molecule type" value="Genomic_DNA"/>
</dbReference>
<comment type="domain">
    <text evidence="1">The SPOR domain binds septal peptidoglycans and is required to target DamX to the septal ring.</text>
</comment>
<keyword evidence="1" id="KW-0131">Cell cycle</keyword>
<comment type="function">
    <text evidence="1">Non-essential cell division protein.</text>
</comment>
<keyword evidence="1" id="KW-0997">Cell inner membrane</keyword>
<feature type="compositionally biased region" description="Basic and acidic residues" evidence="2">
    <location>
        <begin position="50"/>
        <end position="64"/>
    </location>
</feature>
<dbReference type="PANTHER" id="PTHR48233">
    <property type="entry name" value="MUCIN 4B, ISOFORM B-RELATED"/>
    <property type="match status" value="1"/>
</dbReference>
<evidence type="ECO:0000313" key="18">
    <source>
        <dbReference type="Proteomes" id="UP001235723"/>
    </source>
</evidence>
<accession>A0A370VCA8</accession>
<comment type="similarity">
    <text evidence="1">Belongs to the DamX family.</text>
</comment>
<dbReference type="EMBL" id="JABXPT010000002">
    <property type="protein sequence ID" value="MBA7897483.1"/>
    <property type="molecule type" value="Genomic_DNA"/>
</dbReference>
<evidence type="ECO:0000313" key="12">
    <source>
        <dbReference type="Proteomes" id="UP000254454"/>
    </source>
</evidence>
<evidence type="ECO:0000313" key="15">
    <source>
        <dbReference type="Proteomes" id="UP000512115"/>
    </source>
</evidence>
<dbReference type="HAMAP" id="MF_02021">
    <property type="entry name" value="DamX"/>
    <property type="match status" value="1"/>
</dbReference>
<evidence type="ECO:0000256" key="2">
    <source>
        <dbReference type="SAM" id="MobiDB-lite"/>
    </source>
</evidence>
<dbReference type="EMBL" id="CP058207">
    <property type="protein sequence ID" value="QLP28753.1"/>
    <property type="molecule type" value="Genomic_DNA"/>
</dbReference>